<evidence type="ECO:0000313" key="1">
    <source>
        <dbReference type="EMBL" id="KAI0092294.1"/>
    </source>
</evidence>
<name>A0ACB8UDK1_9APHY</name>
<dbReference type="EMBL" id="MU274904">
    <property type="protein sequence ID" value="KAI0092294.1"/>
    <property type="molecule type" value="Genomic_DNA"/>
</dbReference>
<evidence type="ECO:0000313" key="2">
    <source>
        <dbReference type="Proteomes" id="UP001055072"/>
    </source>
</evidence>
<accession>A0ACB8UDK1</accession>
<keyword evidence="2" id="KW-1185">Reference proteome</keyword>
<gene>
    <name evidence="1" type="ORF">BDY19DRAFT_591251</name>
</gene>
<organism evidence="1 2">
    <name type="scientific">Irpex rosettiformis</name>
    <dbReference type="NCBI Taxonomy" id="378272"/>
    <lineage>
        <taxon>Eukaryota</taxon>
        <taxon>Fungi</taxon>
        <taxon>Dikarya</taxon>
        <taxon>Basidiomycota</taxon>
        <taxon>Agaricomycotina</taxon>
        <taxon>Agaricomycetes</taxon>
        <taxon>Polyporales</taxon>
        <taxon>Irpicaceae</taxon>
        <taxon>Irpex</taxon>
    </lineage>
</organism>
<dbReference type="Proteomes" id="UP001055072">
    <property type="component" value="Unassembled WGS sequence"/>
</dbReference>
<sequence>MEEEKYHTFMNYAGRVAIPGFIVPQKEYRTNTVYQPSPPVQFFDRGQFGIRLRDAIASNFSGLAEAQRPIILNEGGVRIAIRILWPGYASWEKWISVYGYSSNRPPITKSQLAYQIARKIHEFYEAKKDANAEFTGTPDWCLCNIPFDQLSLLELRHVSPGSWQPVLAFIR</sequence>
<comment type="caution">
    <text evidence="1">The sequence shown here is derived from an EMBL/GenBank/DDBJ whole genome shotgun (WGS) entry which is preliminary data.</text>
</comment>
<protein>
    <submittedName>
        <fullName evidence="1">Uncharacterized protein</fullName>
    </submittedName>
</protein>
<proteinExistence type="predicted"/>
<reference evidence="1" key="1">
    <citation type="journal article" date="2021" name="Environ. Microbiol.">
        <title>Gene family expansions and transcriptome signatures uncover fungal adaptations to wood decay.</title>
        <authorList>
            <person name="Hage H."/>
            <person name="Miyauchi S."/>
            <person name="Viragh M."/>
            <person name="Drula E."/>
            <person name="Min B."/>
            <person name="Chaduli D."/>
            <person name="Navarro D."/>
            <person name="Favel A."/>
            <person name="Norest M."/>
            <person name="Lesage-Meessen L."/>
            <person name="Balint B."/>
            <person name="Merenyi Z."/>
            <person name="de Eugenio L."/>
            <person name="Morin E."/>
            <person name="Martinez A.T."/>
            <person name="Baldrian P."/>
            <person name="Stursova M."/>
            <person name="Martinez M.J."/>
            <person name="Novotny C."/>
            <person name="Magnuson J.K."/>
            <person name="Spatafora J.W."/>
            <person name="Maurice S."/>
            <person name="Pangilinan J."/>
            <person name="Andreopoulos W."/>
            <person name="LaButti K."/>
            <person name="Hundley H."/>
            <person name="Na H."/>
            <person name="Kuo A."/>
            <person name="Barry K."/>
            <person name="Lipzen A."/>
            <person name="Henrissat B."/>
            <person name="Riley R."/>
            <person name="Ahrendt S."/>
            <person name="Nagy L.G."/>
            <person name="Grigoriev I.V."/>
            <person name="Martin F."/>
            <person name="Rosso M.N."/>
        </authorList>
    </citation>
    <scope>NUCLEOTIDE SEQUENCE</scope>
    <source>
        <strain evidence="1">CBS 384.51</strain>
    </source>
</reference>